<dbReference type="Pfam" id="PF09339">
    <property type="entry name" value="HTH_IclR"/>
    <property type="match status" value="1"/>
</dbReference>
<evidence type="ECO:0000259" key="5">
    <source>
        <dbReference type="PROSITE" id="PS51077"/>
    </source>
</evidence>
<feature type="compositionally biased region" description="Basic and acidic residues" evidence="4">
    <location>
        <begin position="7"/>
        <end position="16"/>
    </location>
</feature>
<feature type="compositionally biased region" description="Basic and acidic residues" evidence="4">
    <location>
        <begin position="29"/>
        <end position="40"/>
    </location>
</feature>
<sequence length="315" mass="34071">MAGTTTRTREARKEAATRAVAPAASADPPSREGRECRDGDSTVQSLTRALQLIELLSDDDEGYRLVDLAARSGLSTSTVHRLLTTLEQRQFVQFDRERSLWYVGVRCFSVGAAFARRRRISELALPVMQRLSALSGETVNLGVASDGQIVFACQAEGPHGSRALARPGQRAPLHGTAMGQAVLAAKSEPDVLQYLRTFGLPRLTNNTIARPSRLHETLAEVRRRGYAVDDEQNAVGLCCIAAAICDEHGRPFAAVSLAGSSQRIVRARFDELGAWVRWAATEISAAYGGRCTRVPCPMPVPATSLPFHAGAPESY</sequence>
<dbReference type="InterPro" id="IPR036390">
    <property type="entry name" value="WH_DNA-bd_sf"/>
</dbReference>
<dbReference type="PROSITE" id="PS51077">
    <property type="entry name" value="HTH_ICLR"/>
    <property type="match status" value="1"/>
</dbReference>
<feature type="region of interest" description="Disordered" evidence="4">
    <location>
        <begin position="1"/>
        <end position="40"/>
    </location>
</feature>
<dbReference type="SUPFAM" id="SSF55781">
    <property type="entry name" value="GAF domain-like"/>
    <property type="match status" value="1"/>
</dbReference>
<dbReference type="GO" id="GO:0045892">
    <property type="term" value="P:negative regulation of DNA-templated transcription"/>
    <property type="evidence" value="ECO:0007669"/>
    <property type="project" value="TreeGrafter"/>
</dbReference>
<dbReference type="InterPro" id="IPR014757">
    <property type="entry name" value="Tscrpt_reg_IclR_C"/>
</dbReference>
<proteinExistence type="predicted"/>
<evidence type="ECO:0000313" key="7">
    <source>
        <dbReference type="EMBL" id="SCV01093.1"/>
    </source>
</evidence>
<dbReference type="Pfam" id="PF01614">
    <property type="entry name" value="IclR_C"/>
    <property type="match status" value="1"/>
</dbReference>
<gene>
    <name evidence="7" type="primary">iclR</name>
    <name evidence="7" type="ORF">CNECB9_80012</name>
</gene>
<feature type="domain" description="IclR-ED" evidence="6">
    <location>
        <begin position="106"/>
        <end position="289"/>
    </location>
</feature>
<keyword evidence="1" id="KW-0805">Transcription regulation</keyword>
<dbReference type="GO" id="GO:0003700">
    <property type="term" value="F:DNA-binding transcription factor activity"/>
    <property type="evidence" value="ECO:0007669"/>
    <property type="project" value="TreeGrafter"/>
</dbReference>
<dbReference type="InterPro" id="IPR005471">
    <property type="entry name" value="Tscrpt_reg_IclR_N"/>
</dbReference>
<dbReference type="AlphaFoldDB" id="A0A1K0ISA0"/>
<name>A0A1K0ISA0_CUPNE</name>
<dbReference type="SMART" id="SM00346">
    <property type="entry name" value="HTH_ICLR"/>
    <property type="match status" value="1"/>
</dbReference>
<dbReference type="PANTHER" id="PTHR30136:SF24">
    <property type="entry name" value="HTH-TYPE TRANSCRIPTIONAL REPRESSOR ALLR"/>
    <property type="match status" value="1"/>
</dbReference>
<dbReference type="InterPro" id="IPR029016">
    <property type="entry name" value="GAF-like_dom_sf"/>
</dbReference>
<reference evidence="7" key="1">
    <citation type="submission" date="2016-09" db="EMBL/GenBank/DDBJ databases">
        <authorList>
            <person name="Capua I."/>
            <person name="De Benedictis P."/>
            <person name="Joannis T."/>
            <person name="Lombin L.H."/>
            <person name="Cattoli G."/>
        </authorList>
    </citation>
    <scope>NUCLEOTIDE SEQUENCE</scope>
    <source>
        <strain evidence="7">B9</strain>
    </source>
</reference>
<dbReference type="Gene3D" id="1.10.10.10">
    <property type="entry name" value="Winged helix-like DNA-binding domain superfamily/Winged helix DNA-binding domain"/>
    <property type="match status" value="1"/>
</dbReference>
<feature type="domain" description="HTH iclR-type" evidence="5">
    <location>
        <begin position="43"/>
        <end position="105"/>
    </location>
</feature>
<evidence type="ECO:0000256" key="3">
    <source>
        <dbReference type="ARBA" id="ARBA00023163"/>
    </source>
</evidence>
<evidence type="ECO:0000256" key="2">
    <source>
        <dbReference type="ARBA" id="ARBA00023125"/>
    </source>
</evidence>
<dbReference type="EMBL" id="FMSH01000529">
    <property type="protein sequence ID" value="SCV01093.1"/>
    <property type="molecule type" value="Genomic_DNA"/>
</dbReference>
<keyword evidence="2" id="KW-0238">DNA-binding</keyword>
<accession>A0A1K0ISA0</accession>
<dbReference type="InterPro" id="IPR036388">
    <property type="entry name" value="WH-like_DNA-bd_sf"/>
</dbReference>
<keyword evidence="3" id="KW-0804">Transcription</keyword>
<evidence type="ECO:0000256" key="4">
    <source>
        <dbReference type="SAM" id="MobiDB-lite"/>
    </source>
</evidence>
<dbReference type="GO" id="GO:0003677">
    <property type="term" value="F:DNA binding"/>
    <property type="evidence" value="ECO:0007669"/>
    <property type="project" value="UniProtKB-KW"/>
</dbReference>
<organism evidence="7">
    <name type="scientific">Cupriavidus necator</name>
    <name type="common">Alcaligenes eutrophus</name>
    <name type="synonym">Ralstonia eutropha</name>
    <dbReference type="NCBI Taxonomy" id="106590"/>
    <lineage>
        <taxon>Bacteria</taxon>
        <taxon>Pseudomonadati</taxon>
        <taxon>Pseudomonadota</taxon>
        <taxon>Betaproteobacteria</taxon>
        <taxon>Burkholderiales</taxon>
        <taxon>Burkholderiaceae</taxon>
        <taxon>Cupriavidus</taxon>
    </lineage>
</organism>
<dbReference type="InterPro" id="IPR050707">
    <property type="entry name" value="HTH_MetabolicPath_Reg"/>
</dbReference>
<feature type="compositionally biased region" description="Low complexity" evidence="4">
    <location>
        <begin position="17"/>
        <end position="28"/>
    </location>
</feature>
<dbReference type="PROSITE" id="PS51078">
    <property type="entry name" value="ICLR_ED"/>
    <property type="match status" value="1"/>
</dbReference>
<protein>
    <submittedName>
        <fullName evidence="7">Acetate operon repressor</fullName>
    </submittedName>
</protein>
<dbReference type="PANTHER" id="PTHR30136">
    <property type="entry name" value="HELIX-TURN-HELIX TRANSCRIPTIONAL REGULATOR, ICLR FAMILY"/>
    <property type="match status" value="1"/>
</dbReference>
<evidence type="ECO:0000259" key="6">
    <source>
        <dbReference type="PROSITE" id="PS51078"/>
    </source>
</evidence>
<dbReference type="RefSeq" id="WP_340530758.1">
    <property type="nucleotide sequence ID" value="NZ_FMSH01000529.1"/>
</dbReference>
<dbReference type="SUPFAM" id="SSF46785">
    <property type="entry name" value="Winged helix' DNA-binding domain"/>
    <property type="match status" value="1"/>
</dbReference>
<dbReference type="Gene3D" id="3.30.450.40">
    <property type="match status" value="1"/>
</dbReference>
<evidence type="ECO:0000256" key="1">
    <source>
        <dbReference type="ARBA" id="ARBA00023015"/>
    </source>
</evidence>